<dbReference type="PROSITE" id="PS51123">
    <property type="entry name" value="OMPA_2"/>
    <property type="match status" value="1"/>
</dbReference>
<evidence type="ECO:0000313" key="7">
    <source>
        <dbReference type="EMBL" id="QHT65959.1"/>
    </source>
</evidence>
<evidence type="ECO:0000256" key="5">
    <source>
        <dbReference type="SAM" id="MobiDB-lite"/>
    </source>
</evidence>
<organism evidence="7 8">
    <name type="scientific">Rhodocytophaga rosea</name>
    <dbReference type="NCBI Taxonomy" id="2704465"/>
    <lineage>
        <taxon>Bacteria</taxon>
        <taxon>Pseudomonadati</taxon>
        <taxon>Bacteroidota</taxon>
        <taxon>Cytophagia</taxon>
        <taxon>Cytophagales</taxon>
        <taxon>Rhodocytophagaceae</taxon>
        <taxon>Rhodocytophaga</taxon>
    </lineage>
</organism>
<evidence type="ECO:0000256" key="4">
    <source>
        <dbReference type="PROSITE-ProRule" id="PRU00473"/>
    </source>
</evidence>
<evidence type="ECO:0000256" key="2">
    <source>
        <dbReference type="ARBA" id="ARBA00023136"/>
    </source>
</evidence>
<dbReference type="SUPFAM" id="SSF82171">
    <property type="entry name" value="DPP6 N-terminal domain-like"/>
    <property type="match status" value="1"/>
</dbReference>
<dbReference type="PANTHER" id="PTHR30329">
    <property type="entry name" value="STATOR ELEMENT OF FLAGELLAR MOTOR COMPLEX"/>
    <property type="match status" value="1"/>
</dbReference>
<sequence length="917" mass="103424">MLYYYRIKHTSLFLRSACVFLLLQVWSQLLFGQSATLYQTGFDQPDPDWAWSQVDDADMFRQIRNGVMDIEQRGQNIFWTTRKVNMSALNFELETTFTTKEISGESTGGLGFVLAGREEKYYYFAIYPKNGTYYIGSSQKGQWVTIHGKSDLYPAHPAVKGLNQSQTLRLQADAASVVFTVNGQEIFRCIRRNRYDDFQWMEHVGIATMGPQKSQVDSFVMRQQSPEAKPSASQTPLATAYTTSFDQTDPTWLWSDWDDANMYRKIKEGSLYIQQKNNNSSYWTIRTLPAAPGNFEFNTTLTLTKAEASKGAGLIVSCNDALYYYFMVYPKENNVWVGSEQKGTWKSFHSSNGRFQNGVVKGLHEKYVIRVEKQGAQVNFFVNNEKVFTSDIYTHYTELPYFNQAGIITDGIIEAKVDDFTLLQNQIPIRLSADANQVLTKEKLPATINSTFSDRLPIISHDGKTLYFVRSSDPANVGLDDIWVSNLENGQNWGQAKNPGVPLNNQSHNAVLSVTPDNNAMLLMHRYKTDGAYNGPGFSLSQRLASGWSMPKDVLVKNYYNLAGYNEYALSPDRKVLVLAVKCNDTQGNRDLYVSFRETDSTFTEPKRMGDVLNSWREEITPFIAGDGVTMYFASNGHPGYGSSDIFMSKRLDDSWLNWSTPVNVGPYINHSGWDAYFTLPVQGSYAMVVSYDTDGGDNIYKVPLPASIRPEPVVLVKGIVKNAKSMQPLQAGVHYQDLITNQEIGIAQTNPVDGSYQLMLKAGRKYGFSAGKEGFYPVSEYLDLSALTEYKEVQRDLLLSPVEKGEIIRLNNVFFDLAKANLRNESQSELDQLVAFLKQQSALKIELSGHTDNVGSDTDNLTLSQERIKSVRTYLIKKGIPESRLQAKGCGESQPQASNDTEDGRQKNRRVEFKIL</sequence>
<dbReference type="InterPro" id="IPR011659">
    <property type="entry name" value="WD40"/>
</dbReference>
<reference evidence="7 8" key="1">
    <citation type="submission" date="2020-01" db="EMBL/GenBank/DDBJ databases">
        <authorList>
            <person name="Kim M.K."/>
        </authorList>
    </citation>
    <scope>NUCLEOTIDE SEQUENCE [LARGE SCALE GENOMIC DNA]</scope>
    <source>
        <strain evidence="7 8">172606-1</strain>
    </source>
</reference>
<dbReference type="RefSeq" id="WP_162442032.1">
    <property type="nucleotide sequence ID" value="NZ_CP048222.1"/>
</dbReference>
<dbReference type="Pfam" id="PF00691">
    <property type="entry name" value="OmpA"/>
    <property type="match status" value="1"/>
</dbReference>
<evidence type="ECO:0000256" key="1">
    <source>
        <dbReference type="ARBA" id="ARBA00004442"/>
    </source>
</evidence>
<evidence type="ECO:0000259" key="6">
    <source>
        <dbReference type="PROSITE" id="PS51123"/>
    </source>
</evidence>
<dbReference type="Proteomes" id="UP000480178">
    <property type="component" value="Chromosome"/>
</dbReference>
<protein>
    <submittedName>
        <fullName evidence="7">OmpA family protein</fullName>
    </submittedName>
</protein>
<dbReference type="AlphaFoldDB" id="A0A6C0GD85"/>
<dbReference type="Gene3D" id="2.60.120.560">
    <property type="entry name" value="Exo-inulinase, domain 1"/>
    <property type="match status" value="2"/>
</dbReference>
<dbReference type="CDD" id="cd07185">
    <property type="entry name" value="OmpA_C-like"/>
    <property type="match status" value="1"/>
</dbReference>
<dbReference type="InterPro" id="IPR050330">
    <property type="entry name" value="Bact_OuterMem_StrucFunc"/>
</dbReference>
<evidence type="ECO:0000313" key="8">
    <source>
        <dbReference type="Proteomes" id="UP000480178"/>
    </source>
</evidence>
<proteinExistence type="predicted"/>
<accession>A0A6C0GD85</accession>
<name>A0A6C0GD85_9BACT</name>
<comment type="subcellular location">
    <subcellularLocation>
        <location evidence="1">Cell outer membrane</location>
    </subcellularLocation>
</comment>
<dbReference type="InterPro" id="IPR006665">
    <property type="entry name" value="OmpA-like"/>
</dbReference>
<keyword evidence="2 4" id="KW-0472">Membrane</keyword>
<dbReference type="Gene3D" id="3.30.1330.60">
    <property type="entry name" value="OmpA-like domain"/>
    <property type="match status" value="1"/>
</dbReference>
<evidence type="ECO:0000256" key="3">
    <source>
        <dbReference type="ARBA" id="ARBA00023237"/>
    </source>
</evidence>
<dbReference type="SUPFAM" id="SSF103088">
    <property type="entry name" value="OmpA-like"/>
    <property type="match status" value="1"/>
</dbReference>
<dbReference type="PANTHER" id="PTHR30329:SF21">
    <property type="entry name" value="LIPOPROTEIN YIAD-RELATED"/>
    <property type="match status" value="1"/>
</dbReference>
<dbReference type="InterPro" id="IPR036737">
    <property type="entry name" value="OmpA-like_sf"/>
</dbReference>
<gene>
    <name evidence="7" type="ORF">GXP67_04370</name>
</gene>
<dbReference type="EMBL" id="CP048222">
    <property type="protein sequence ID" value="QHT65959.1"/>
    <property type="molecule type" value="Genomic_DNA"/>
</dbReference>
<dbReference type="PRINTS" id="PR01021">
    <property type="entry name" value="OMPADOMAIN"/>
</dbReference>
<keyword evidence="3" id="KW-0998">Cell outer membrane</keyword>
<dbReference type="InterPro" id="IPR006664">
    <property type="entry name" value="OMP_bac"/>
</dbReference>
<keyword evidence="8" id="KW-1185">Reference proteome</keyword>
<dbReference type="KEGG" id="rhoz:GXP67_04370"/>
<dbReference type="GO" id="GO:0009279">
    <property type="term" value="C:cell outer membrane"/>
    <property type="evidence" value="ECO:0007669"/>
    <property type="project" value="UniProtKB-SubCell"/>
</dbReference>
<feature type="domain" description="OmpA-like" evidence="6">
    <location>
        <begin position="803"/>
        <end position="917"/>
    </location>
</feature>
<dbReference type="PRINTS" id="PR01023">
    <property type="entry name" value="NAFLGMOTY"/>
</dbReference>
<dbReference type="Pfam" id="PF07676">
    <property type="entry name" value="PD40"/>
    <property type="match status" value="2"/>
</dbReference>
<feature type="region of interest" description="Disordered" evidence="5">
    <location>
        <begin position="887"/>
        <end position="911"/>
    </location>
</feature>